<sequence>MNYNPTQIIVIFLFLSSSVYAQGYYPYTNWGGRIAGIVIGILIVLFFLASCCIAVRRRRSAAIVTKPDVPGMNAQPGPPYSLPIWQGAQMYAPPPGPPPGHPSNTASINPYEFNEYPGSQPPPPPYVKGGEGVTMPQEANYSSPPGPPPAAHTRENNRFV</sequence>
<feature type="compositionally biased region" description="Pro residues" evidence="1">
    <location>
        <begin position="92"/>
        <end position="101"/>
    </location>
</feature>
<keyword evidence="2" id="KW-0812">Transmembrane</keyword>
<accession>A0A9P6ZPE5</accession>
<evidence type="ECO:0000256" key="3">
    <source>
        <dbReference type="SAM" id="SignalP"/>
    </source>
</evidence>
<feature type="transmembrane region" description="Helical" evidence="2">
    <location>
        <begin position="31"/>
        <end position="55"/>
    </location>
</feature>
<keyword evidence="2" id="KW-0472">Membrane</keyword>
<proteinExistence type="predicted"/>
<dbReference type="Proteomes" id="UP000714275">
    <property type="component" value="Unassembled WGS sequence"/>
</dbReference>
<evidence type="ECO:0000256" key="2">
    <source>
        <dbReference type="SAM" id="Phobius"/>
    </source>
</evidence>
<feature type="signal peptide" evidence="3">
    <location>
        <begin position="1"/>
        <end position="21"/>
    </location>
</feature>
<dbReference type="OrthoDB" id="2691915at2759"/>
<evidence type="ECO:0000313" key="4">
    <source>
        <dbReference type="EMBL" id="KAG1774355.1"/>
    </source>
</evidence>
<evidence type="ECO:0000313" key="5">
    <source>
        <dbReference type="Proteomes" id="UP000714275"/>
    </source>
</evidence>
<keyword evidence="5" id="KW-1185">Reference proteome</keyword>
<feature type="chain" id="PRO_5040488728" evidence="3">
    <location>
        <begin position="22"/>
        <end position="160"/>
    </location>
</feature>
<evidence type="ECO:0000256" key="1">
    <source>
        <dbReference type="SAM" id="MobiDB-lite"/>
    </source>
</evidence>
<name>A0A9P6ZPE5_9AGAM</name>
<reference evidence="4" key="1">
    <citation type="journal article" date="2020" name="New Phytol.">
        <title>Comparative genomics reveals dynamic genome evolution in host specialist ectomycorrhizal fungi.</title>
        <authorList>
            <person name="Lofgren L.A."/>
            <person name="Nguyen N.H."/>
            <person name="Vilgalys R."/>
            <person name="Ruytinx J."/>
            <person name="Liao H.L."/>
            <person name="Branco S."/>
            <person name="Kuo A."/>
            <person name="LaButti K."/>
            <person name="Lipzen A."/>
            <person name="Andreopoulos W."/>
            <person name="Pangilinan J."/>
            <person name="Riley R."/>
            <person name="Hundley H."/>
            <person name="Na H."/>
            <person name="Barry K."/>
            <person name="Grigoriev I.V."/>
            <person name="Stajich J.E."/>
            <person name="Kennedy P.G."/>
        </authorList>
    </citation>
    <scope>NUCLEOTIDE SEQUENCE</scope>
    <source>
        <strain evidence="4">DOB743</strain>
    </source>
</reference>
<dbReference type="EMBL" id="JABBWD010000042">
    <property type="protein sequence ID" value="KAG1774355.1"/>
    <property type="molecule type" value="Genomic_DNA"/>
</dbReference>
<protein>
    <submittedName>
        <fullName evidence="4">Uncharacterized protein</fullName>
    </submittedName>
</protein>
<organism evidence="4 5">
    <name type="scientific">Suillus placidus</name>
    <dbReference type="NCBI Taxonomy" id="48579"/>
    <lineage>
        <taxon>Eukaryota</taxon>
        <taxon>Fungi</taxon>
        <taxon>Dikarya</taxon>
        <taxon>Basidiomycota</taxon>
        <taxon>Agaricomycotina</taxon>
        <taxon>Agaricomycetes</taxon>
        <taxon>Agaricomycetidae</taxon>
        <taxon>Boletales</taxon>
        <taxon>Suillineae</taxon>
        <taxon>Suillaceae</taxon>
        <taxon>Suillus</taxon>
    </lineage>
</organism>
<comment type="caution">
    <text evidence="4">The sequence shown here is derived from an EMBL/GenBank/DDBJ whole genome shotgun (WGS) entry which is preliminary data.</text>
</comment>
<feature type="region of interest" description="Disordered" evidence="1">
    <location>
        <begin position="91"/>
        <end position="160"/>
    </location>
</feature>
<keyword evidence="3" id="KW-0732">Signal</keyword>
<gene>
    <name evidence="4" type="ORF">EV702DRAFT_1200373</name>
</gene>
<keyword evidence="2" id="KW-1133">Transmembrane helix</keyword>
<dbReference type="AlphaFoldDB" id="A0A9P6ZPE5"/>